<dbReference type="KEGG" id="gsb:GSUB_03770"/>
<evidence type="ECO:0000313" key="1">
    <source>
        <dbReference type="EMBL" id="AJF05855.1"/>
    </source>
</evidence>
<dbReference type="Proteomes" id="UP000035036">
    <property type="component" value="Chromosome"/>
</dbReference>
<dbReference type="OrthoDB" id="5431367at2"/>
<keyword evidence="2" id="KW-1185">Reference proteome</keyword>
<accession>A0A0B5FP51</accession>
<gene>
    <name evidence="1" type="ORF">GSUB_03770</name>
</gene>
<dbReference type="EMBL" id="CP010311">
    <property type="protein sequence ID" value="AJF05855.1"/>
    <property type="molecule type" value="Genomic_DNA"/>
</dbReference>
<protein>
    <submittedName>
        <fullName evidence="1">Uncharacterized protein</fullName>
    </submittedName>
</protein>
<reference evidence="1 2" key="1">
    <citation type="journal article" date="2015" name="Genome Announc.">
        <title>Genomes of Geoalkalibacter ferrihydriticus Z-0531T and Geoalkalibacter subterraneus Red1T, Two Haloalkaliphilic Metal-Reducing Deltaproteobacteria.</title>
        <authorList>
            <person name="Badalamenti J.P."/>
            <person name="Krajmalnik-Brown R."/>
            <person name="Torres C.I."/>
            <person name="Bond D.R."/>
        </authorList>
    </citation>
    <scope>NUCLEOTIDE SEQUENCE [LARGE SCALE GENOMIC DNA]</scope>
    <source>
        <strain evidence="1 2">Red1</strain>
    </source>
</reference>
<proteinExistence type="predicted"/>
<dbReference type="AlphaFoldDB" id="A0A0B5FP51"/>
<sequence length="86" mass="9879">MPVPQQFARGDVMGRGPYEKSGLVADTALHPLKKTKEHFEIFFPVEEGDESSTLDVKVQLWYLPYGTMDSDPFLWKEFTETVKVEL</sequence>
<evidence type="ECO:0000313" key="2">
    <source>
        <dbReference type="Proteomes" id="UP000035036"/>
    </source>
</evidence>
<organism evidence="1 2">
    <name type="scientific">Geoalkalibacter subterraneus</name>
    <dbReference type="NCBI Taxonomy" id="483547"/>
    <lineage>
        <taxon>Bacteria</taxon>
        <taxon>Pseudomonadati</taxon>
        <taxon>Thermodesulfobacteriota</taxon>
        <taxon>Desulfuromonadia</taxon>
        <taxon>Desulfuromonadales</taxon>
        <taxon>Geoalkalibacteraceae</taxon>
        <taxon>Geoalkalibacter</taxon>
    </lineage>
</organism>
<dbReference type="HOGENOM" id="CLU_2219368_0_0_7"/>
<dbReference type="STRING" id="483547.GSUB_03770"/>
<name>A0A0B5FP51_9BACT</name>